<dbReference type="EMBL" id="LSYS01003385">
    <property type="protein sequence ID" value="OPJ82842.1"/>
    <property type="molecule type" value="Genomic_DNA"/>
</dbReference>
<feature type="chain" id="PRO_5012980052" evidence="1">
    <location>
        <begin position="19"/>
        <end position="72"/>
    </location>
</feature>
<evidence type="ECO:0000313" key="2">
    <source>
        <dbReference type="EMBL" id="OPJ82842.1"/>
    </source>
</evidence>
<name>A0A1V4KEI2_PATFA</name>
<keyword evidence="3" id="KW-1185">Reference proteome</keyword>
<sequence>MLLRLSLVSAMVSLGVHLAPCANSSLFQAFLPKGNGCFNWGWRWGQLLPVSEGLETKGQEDPMLHSQVLSQA</sequence>
<reference evidence="2 3" key="1">
    <citation type="submission" date="2016-02" db="EMBL/GenBank/DDBJ databases">
        <title>Band-tailed pigeon sequencing and assembly.</title>
        <authorList>
            <person name="Soares A.E."/>
            <person name="Novak B.J."/>
            <person name="Rice E.S."/>
            <person name="O'Connell B."/>
            <person name="Chang D."/>
            <person name="Weber S."/>
            <person name="Shapiro B."/>
        </authorList>
    </citation>
    <scope>NUCLEOTIDE SEQUENCE [LARGE SCALE GENOMIC DNA]</scope>
    <source>
        <strain evidence="2">BTP2013</strain>
        <tissue evidence="2">Blood</tissue>
    </source>
</reference>
<feature type="signal peptide" evidence="1">
    <location>
        <begin position="1"/>
        <end position="18"/>
    </location>
</feature>
<accession>A0A1V4KEI2</accession>
<gene>
    <name evidence="2" type="ORF">AV530_010324</name>
</gene>
<comment type="caution">
    <text evidence="2">The sequence shown here is derived from an EMBL/GenBank/DDBJ whole genome shotgun (WGS) entry which is preliminary data.</text>
</comment>
<evidence type="ECO:0000313" key="3">
    <source>
        <dbReference type="Proteomes" id="UP000190648"/>
    </source>
</evidence>
<keyword evidence="1" id="KW-0732">Signal</keyword>
<proteinExistence type="predicted"/>
<evidence type="ECO:0000256" key="1">
    <source>
        <dbReference type="SAM" id="SignalP"/>
    </source>
</evidence>
<organism evidence="2 3">
    <name type="scientific">Patagioenas fasciata monilis</name>
    <dbReference type="NCBI Taxonomy" id="372326"/>
    <lineage>
        <taxon>Eukaryota</taxon>
        <taxon>Metazoa</taxon>
        <taxon>Chordata</taxon>
        <taxon>Craniata</taxon>
        <taxon>Vertebrata</taxon>
        <taxon>Euteleostomi</taxon>
        <taxon>Archelosauria</taxon>
        <taxon>Archosauria</taxon>
        <taxon>Dinosauria</taxon>
        <taxon>Saurischia</taxon>
        <taxon>Theropoda</taxon>
        <taxon>Coelurosauria</taxon>
        <taxon>Aves</taxon>
        <taxon>Neognathae</taxon>
        <taxon>Neoaves</taxon>
        <taxon>Columbimorphae</taxon>
        <taxon>Columbiformes</taxon>
        <taxon>Columbidae</taxon>
        <taxon>Patagioenas</taxon>
    </lineage>
</organism>
<dbReference type="Proteomes" id="UP000190648">
    <property type="component" value="Unassembled WGS sequence"/>
</dbReference>
<dbReference type="AlphaFoldDB" id="A0A1V4KEI2"/>
<protein>
    <submittedName>
        <fullName evidence="2">Uncharacterized protein</fullName>
    </submittedName>
</protein>